<dbReference type="Proteomes" id="UP000033859">
    <property type="component" value="Unassembled WGS sequence"/>
</dbReference>
<proteinExistence type="predicted"/>
<dbReference type="EMBL" id="LCCE01000009">
    <property type="protein sequence ID" value="KKS27171.1"/>
    <property type="molecule type" value="Genomic_DNA"/>
</dbReference>
<dbReference type="InterPro" id="IPR029058">
    <property type="entry name" value="AB_hydrolase_fold"/>
</dbReference>
<dbReference type="SUPFAM" id="SSF53474">
    <property type="entry name" value="alpha/beta-Hydrolases"/>
    <property type="match status" value="1"/>
</dbReference>
<organism evidence="1 2">
    <name type="scientific">Candidatus Yanofskybacteria bacterium GW2011_GWC2_41_9</name>
    <dbReference type="NCBI Taxonomy" id="1619029"/>
    <lineage>
        <taxon>Bacteria</taxon>
        <taxon>Candidatus Yanofskyibacteriota</taxon>
    </lineage>
</organism>
<evidence type="ECO:0000313" key="2">
    <source>
        <dbReference type="Proteomes" id="UP000033859"/>
    </source>
</evidence>
<dbReference type="Gene3D" id="3.40.50.1820">
    <property type="entry name" value="alpha/beta hydrolase"/>
    <property type="match status" value="1"/>
</dbReference>
<dbReference type="Pfam" id="PF02450">
    <property type="entry name" value="LCAT"/>
    <property type="match status" value="1"/>
</dbReference>
<dbReference type="GO" id="GO:0006629">
    <property type="term" value="P:lipid metabolic process"/>
    <property type="evidence" value="ECO:0007669"/>
    <property type="project" value="InterPro"/>
</dbReference>
<keyword evidence="1" id="KW-0808">Transferase</keyword>
<dbReference type="InterPro" id="IPR003386">
    <property type="entry name" value="LACT/PDAT_acylTrfase"/>
</dbReference>
<reference evidence="1 2" key="1">
    <citation type="journal article" date="2015" name="Nature">
        <title>rRNA introns, odd ribosomes, and small enigmatic genomes across a large radiation of phyla.</title>
        <authorList>
            <person name="Brown C.T."/>
            <person name="Hug L.A."/>
            <person name="Thomas B.C."/>
            <person name="Sharon I."/>
            <person name="Castelle C.J."/>
            <person name="Singh A."/>
            <person name="Wilkins M.J."/>
            <person name="Williams K.H."/>
            <person name="Banfield J.F."/>
        </authorList>
    </citation>
    <scope>NUCLEOTIDE SEQUENCE [LARGE SCALE GENOMIC DNA]</scope>
</reference>
<gene>
    <name evidence="1" type="ORF">UU84_C0009G0007</name>
</gene>
<sequence length="822" mass="90813">MLCLKHRLMRKSFPVLFAFFFLGAFLFSSPKEALATDLPCTAFRNEGFLNYFFDNFEETEYQNGRLAYHFKLRDNVYAKDGRPWGSRMFFYDANCVEVGSFGIGANSNLNASITPQTIGFSVRFASSTHYDIWNDDLGLKENCEACSVDIPAVLPEGKEYRYVVFRGIIDGGASMIFSTSLPVQATSSPPESSPPDPVIIIPGILGSSDKNGVWVIDPIFHTYDDLIETLKANGYVEGANLFTMPYDWRQSNVLTAVQLENKIDEVQQICQCDKVDLVAHSMGGLVARQYIQSDRYENDVDQLIFLGTPHLGAPKAYLMWEGGTAGVEFDIFDLIFNAWIRQRAIEAGFGGSKPLEIIFNYIHNPSSPILSLQELLPVYSYLKDFDTGAWRDYPSGHPQNAFLENLGADSSLTVLEQSGAKITNIFSDSENNTINFLEVQNDLSTLPLWEHGVPKAVERGSGDGTVPPISSLAITPSNSTNTSENPPNVISVRVAGEHRSLPSNTADEIVEILTGELPTTIVHTSPIKRFLSIFGLSPIDILVTAPDGKRIGKDFASGQEVQEINEIEGAFYSGFNTQNENIFIPDPLDGEYIITTQGTGEGVYEILTDYIREEATGEATSTTASFAANTATGLVAELNLSVDSSNPQNLNIQPADVTPPEISIISPEARDYLRSEILSLNISITDSESGVFSSEIKFDDRIVNNGESVDLFFEKLGTHRVSVSASDFIGNAADAGVNFQVIATIQSTISDIERAYSLGWIIKKSVKNTLIGKLERIDTHNRPLTPKTLKTFLVELEREHPRNINDLAYNLLKEDINWMLNN</sequence>
<accession>A0A0G0ZYU6</accession>
<protein>
    <submittedName>
        <fullName evidence="1">Lecithin:cholesterol acyltransferase</fullName>
    </submittedName>
</protein>
<name>A0A0G0ZYU6_9BACT</name>
<dbReference type="PANTHER" id="PTHR11440">
    <property type="entry name" value="LECITHIN-CHOLESTEROL ACYLTRANSFERASE-RELATED"/>
    <property type="match status" value="1"/>
</dbReference>
<comment type="caution">
    <text evidence="1">The sequence shown here is derived from an EMBL/GenBank/DDBJ whole genome shotgun (WGS) entry which is preliminary data.</text>
</comment>
<keyword evidence="1" id="KW-0012">Acyltransferase</keyword>
<dbReference type="GO" id="GO:0008374">
    <property type="term" value="F:O-acyltransferase activity"/>
    <property type="evidence" value="ECO:0007669"/>
    <property type="project" value="InterPro"/>
</dbReference>
<dbReference type="AlphaFoldDB" id="A0A0G0ZYU6"/>
<evidence type="ECO:0000313" key="1">
    <source>
        <dbReference type="EMBL" id="KKS27171.1"/>
    </source>
</evidence>